<dbReference type="InterPro" id="IPR029062">
    <property type="entry name" value="Class_I_gatase-like"/>
</dbReference>
<keyword evidence="1" id="KW-0808">Transferase</keyword>
<dbReference type="GO" id="GO:0016757">
    <property type="term" value="F:glycosyltransferase activity"/>
    <property type="evidence" value="ECO:0007669"/>
    <property type="project" value="UniProtKB-KW"/>
</dbReference>
<dbReference type="CDD" id="cd01745">
    <property type="entry name" value="GATase1_2"/>
    <property type="match status" value="1"/>
</dbReference>
<dbReference type="Gene3D" id="3.40.50.880">
    <property type="match status" value="1"/>
</dbReference>
<comment type="caution">
    <text evidence="1">The sequence shown here is derived from an EMBL/GenBank/DDBJ whole genome shotgun (WGS) entry which is preliminary data.</text>
</comment>
<dbReference type="GO" id="GO:0005829">
    <property type="term" value="C:cytosol"/>
    <property type="evidence" value="ECO:0007669"/>
    <property type="project" value="TreeGrafter"/>
</dbReference>
<dbReference type="Pfam" id="PF07722">
    <property type="entry name" value="Peptidase_C26"/>
    <property type="match status" value="1"/>
</dbReference>
<dbReference type="EMBL" id="VSSQ01006003">
    <property type="protein sequence ID" value="MPM31192.1"/>
    <property type="molecule type" value="Genomic_DNA"/>
</dbReference>
<dbReference type="AlphaFoldDB" id="A0A644YRG9"/>
<keyword evidence="1" id="KW-0315">Glutamine amidotransferase</keyword>
<name>A0A644YRG9_9ZZZZ</name>
<accession>A0A644YRG9</accession>
<dbReference type="EC" id="2.4.2.-" evidence="1"/>
<dbReference type="InterPro" id="IPR011697">
    <property type="entry name" value="Peptidase_C26"/>
</dbReference>
<gene>
    <name evidence="1" type="ORF">SDC9_77746</name>
</gene>
<dbReference type="GO" id="GO:0016811">
    <property type="term" value="F:hydrolase activity, acting on carbon-nitrogen (but not peptide) bonds, in linear amides"/>
    <property type="evidence" value="ECO:0007669"/>
    <property type="project" value="InterPro"/>
</dbReference>
<sequence>MKPLIIISPSVNNSEEELTLSRAYCRAIEKAGGLPLATDYSSAEDLIKIADGVLLSGGGDIDPQRTGDIPDLKAQGQISAARDEFEFKLLNLALKEDIPVLGICRGMQVIGAFYRGHIIQHIEGHRQNVDRNQTFHEVQIKKDTLLYKIVGKDKLSVNSFHHQAVEDSFSGVISAWDDGIIEAVELNEKSFVLGVQWHPEYLCETEEHFNIFKTFVNAAVSKKGRKK</sequence>
<proteinExistence type="predicted"/>
<dbReference type="PROSITE" id="PS51273">
    <property type="entry name" value="GATASE_TYPE_1"/>
    <property type="match status" value="1"/>
</dbReference>
<protein>
    <submittedName>
        <fullName evidence="1">Putative glutamine amidotransferase</fullName>
        <ecNumber evidence="1">2.4.2.-</ecNumber>
    </submittedName>
</protein>
<dbReference type="PANTHER" id="PTHR43235">
    <property type="entry name" value="GLUTAMINE AMIDOTRANSFERASE PB2B2.05-RELATED"/>
    <property type="match status" value="1"/>
</dbReference>
<organism evidence="1">
    <name type="scientific">bioreactor metagenome</name>
    <dbReference type="NCBI Taxonomy" id="1076179"/>
    <lineage>
        <taxon>unclassified sequences</taxon>
        <taxon>metagenomes</taxon>
        <taxon>ecological metagenomes</taxon>
    </lineage>
</organism>
<evidence type="ECO:0000313" key="1">
    <source>
        <dbReference type="EMBL" id="MPM31192.1"/>
    </source>
</evidence>
<dbReference type="SUPFAM" id="SSF52317">
    <property type="entry name" value="Class I glutamine amidotransferase-like"/>
    <property type="match status" value="1"/>
</dbReference>
<dbReference type="InterPro" id="IPR044668">
    <property type="entry name" value="PuuD-like"/>
</dbReference>
<dbReference type="PANTHER" id="PTHR43235:SF1">
    <property type="entry name" value="GLUTAMINE AMIDOTRANSFERASE PB2B2.05-RELATED"/>
    <property type="match status" value="1"/>
</dbReference>
<keyword evidence="1" id="KW-0328">Glycosyltransferase</keyword>
<reference evidence="1" key="1">
    <citation type="submission" date="2019-08" db="EMBL/GenBank/DDBJ databases">
        <authorList>
            <person name="Kucharzyk K."/>
            <person name="Murdoch R.W."/>
            <person name="Higgins S."/>
            <person name="Loffler F."/>
        </authorList>
    </citation>
    <scope>NUCLEOTIDE SEQUENCE</scope>
</reference>